<evidence type="ECO:0000256" key="1">
    <source>
        <dbReference type="ARBA" id="ARBA00006484"/>
    </source>
</evidence>
<dbReference type="GO" id="GO:0016616">
    <property type="term" value="F:oxidoreductase activity, acting on the CH-OH group of donors, NAD or NADP as acceptor"/>
    <property type="evidence" value="ECO:0007669"/>
    <property type="project" value="TreeGrafter"/>
</dbReference>
<dbReference type="PANTHER" id="PTHR42760:SF37">
    <property type="entry name" value="CLAVALDEHYDE DEHYDROGENASE"/>
    <property type="match status" value="1"/>
</dbReference>
<dbReference type="Proteomes" id="UP000258309">
    <property type="component" value="Unassembled WGS sequence"/>
</dbReference>
<proteinExistence type="inferred from homology"/>
<dbReference type="OrthoDB" id="1933717at2759"/>
<keyword evidence="5" id="KW-1185">Reference proteome</keyword>
<evidence type="ECO:0000313" key="5">
    <source>
        <dbReference type="Proteomes" id="UP000258309"/>
    </source>
</evidence>
<evidence type="ECO:0000256" key="3">
    <source>
        <dbReference type="RuleBase" id="RU000363"/>
    </source>
</evidence>
<evidence type="ECO:0000313" key="4">
    <source>
        <dbReference type="EMBL" id="RFU26971.1"/>
    </source>
</evidence>
<evidence type="ECO:0000256" key="2">
    <source>
        <dbReference type="ARBA" id="ARBA00023002"/>
    </source>
</evidence>
<keyword evidence="2" id="KW-0560">Oxidoreductase</keyword>
<dbReference type="Gene3D" id="3.40.50.720">
    <property type="entry name" value="NAD(P)-binding Rossmann-like Domain"/>
    <property type="match status" value="1"/>
</dbReference>
<accession>A0A3E2H0U7</accession>
<comment type="similarity">
    <text evidence="1 3">Belongs to the short-chain dehydrogenases/reductases (SDR) family.</text>
</comment>
<dbReference type="PANTHER" id="PTHR42760">
    <property type="entry name" value="SHORT-CHAIN DEHYDROGENASES/REDUCTASES FAMILY MEMBER"/>
    <property type="match status" value="1"/>
</dbReference>
<gene>
    <name evidence="4" type="ORF">B7463_g9363</name>
</gene>
<sequence>MPPPRGTPNLIEGPGDYDVTETVHNDSYPAIDPTKADYTGKAIFITGGSRGMGRSMVLSFAKAGASYIAAGARSDMAQLAKDVEAAAKGANRTPPKFLPVKLEVSDPKSVEDAAVTVEKEFGRLDVLVNNAGIMGEFADIGLSNPEIWWETFNINLRGPYLVFRAFYSLLVKTKTSYVVNVSSVGAHIVTPALSAYQTSKLALLRISQFIDKAHREQGIICFAIHPGNVPTDMLGGPDGVSEELKPVFVETPELSADTIVFLGNERREWIGGRYINCTWDMPQLLAKKDYIVEGDKLTVKLDF</sequence>
<protein>
    <submittedName>
        <fullName evidence="4">Uncharacterized protein</fullName>
    </submittedName>
</protein>
<reference evidence="4 5" key="1">
    <citation type="submission" date="2018-05" db="EMBL/GenBank/DDBJ databases">
        <title>Draft genome sequence of Scytalidium lignicola DSM 105466, a ubiquitous saprotrophic fungus.</title>
        <authorList>
            <person name="Buettner E."/>
            <person name="Gebauer A.M."/>
            <person name="Hofrichter M."/>
            <person name="Liers C."/>
            <person name="Kellner H."/>
        </authorList>
    </citation>
    <scope>NUCLEOTIDE SEQUENCE [LARGE SCALE GENOMIC DNA]</scope>
    <source>
        <strain evidence="4 5">DSM 105466</strain>
    </source>
</reference>
<organism evidence="4 5">
    <name type="scientific">Scytalidium lignicola</name>
    <name type="common">Hyphomycete</name>
    <dbReference type="NCBI Taxonomy" id="5539"/>
    <lineage>
        <taxon>Eukaryota</taxon>
        <taxon>Fungi</taxon>
        <taxon>Dikarya</taxon>
        <taxon>Ascomycota</taxon>
        <taxon>Pezizomycotina</taxon>
        <taxon>Leotiomycetes</taxon>
        <taxon>Leotiomycetes incertae sedis</taxon>
        <taxon>Scytalidium</taxon>
    </lineage>
</organism>
<name>A0A3E2H0U7_SCYLI</name>
<dbReference type="PRINTS" id="PR00080">
    <property type="entry name" value="SDRFAMILY"/>
</dbReference>
<dbReference type="OMA" id="IHPGNVF"/>
<dbReference type="InterPro" id="IPR036291">
    <property type="entry name" value="NAD(P)-bd_dom_sf"/>
</dbReference>
<dbReference type="CDD" id="cd05233">
    <property type="entry name" value="SDR_c"/>
    <property type="match status" value="1"/>
</dbReference>
<dbReference type="EMBL" id="NCSJ02000230">
    <property type="protein sequence ID" value="RFU26971.1"/>
    <property type="molecule type" value="Genomic_DNA"/>
</dbReference>
<dbReference type="Pfam" id="PF00106">
    <property type="entry name" value="adh_short"/>
    <property type="match status" value="1"/>
</dbReference>
<feature type="non-terminal residue" evidence="4">
    <location>
        <position position="303"/>
    </location>
</feature>
<feature type="non-terminal residue" evidence="4">
    <location>
        <position position="1"/>
    </location>
</feature>
<dbReference type="SUPFAM" id="SSF51735">
    <property type="entry name" value="NAD(P)-binding Rossmann-fold domains"/>
    <property type="match status" value="1"/>
</dbReference>
<dbReference type="InterPro" id="IPR002347">
    <property type="entry name" value="SDR_fam"/>
</dbReference>
<dbReference type="PRINTS" id="PR00081">
    <property type="entry name" value="GDHRDH"/>
</dbReference>
<dbReference type="AlphaFoldDB" id="A0A3E2H0U7"/>
<comment type="caution">
    <text evidence="4">The sequence shown here is derived from an EMBL/GenBank/DDBJ whole genome shotgun (WGS) entry which is preliminary data.</text>
</comment>